<dbReference type="Proteomes" id="UP000190675">
    <property type="component" value="Chromosome I"/>
</dbReference>
<dbReference type="InterPro" id="IPR025877">
    <property type="entry name" value="MobA-like_NTP_Trfase"/>
</dbReference>
<keyword evidence="2 8" id="KW-0808">Transferase</keyword>
<dbReference type="EMBL" id="LT670818">
    <property type="protein sequence ID" value="SHG11719.1"/>
    <property type="molecule type" value="Genomic_DNA"/>
</dbReference>
<feature type="binding site" evidence="8">
    <location>
        <position position="101"/>
    </location>
    <ligand>
        <name>GTP</name>
        <dbReference type="ChEBI" id="CHEBI:37565"/>
    </ligand>
</feature>
<keyword evidence="3 8" id="KW-0479">Metal-binding</keyword>
<feature type="domain" description="MobA-like NTP transferase" evidence="10">
    <location>
        <begin position="39"/>
        <end position="197"/>
    </location>
</feature>
<evidence type="ECO:0000313" key="12">
    <source>
        <dbReference type="Proteomes" id="UP000190675"/>
    </source>
</evidence>
<comment type="function">
    <text evidence="8">Transfers a GMP moiety from GTP to Mo-molybdopterin (Mo-MPT) cofactor (Moco or molybdenum cofactor) to form Mo-molybdopterin guanine dinucleotide (Mo-MGD) cofactor.</text>
</comment>
<dbReference type="PANTHER" id="PTHR19136">
    <property type="entry name" value="MOLYBDENUM COFACTOR GUANYLYLTRANSFERASE"/>
    <property type="match status" value="1"/>
</dbReference>
<dbReference type="InterPro" id="IPR013482">
    <property type="entry name" value="Molybde_CF_guanTrfase"/>
</dbReference>
<dbReference type="GO" id="GO:1902758">
    <property type="term" value="P:bis(molybdopterin guanine dinucleotide)molybdenum biosynthetic process"/>
    <property type="evidence" value="ECO:0007669"/>
    <property type="project" value="TreeGrafter"/>
</dbReference>
<keyword evidence="4 8" id="KW-0547">Nucleotide-binding</keyword>
<proteinExistence type="inferred from homology"/>
<dbReference type="InterPro" id="IPR029044">
    <property type="entry name" value="Nucleotide-diphossugar_trans"/>
</dbReference>
<feature type="binding site" evidence="8">
    <location>
        <position position="136"/>
    </location>
    <ligand>
        <name>GTP</name>
        <dbReference type="ChEBI" id="CHEBI:37565"/>
    </ligand>
</feature>
<dbReference type="GO" id="GO:0005737">
    <property type="term" value="C:cytoplasm"/>
    <property type="evidence" value="ECO:0007669"/>
    <property type="project" value="UniProtKB-SubCell"/>
</dbReference>
<reference evidence="11 12" key="1">
    <citation type="submission" date="2016-11" db="EMBL/GenBank/DDBJ databases">
        <authorList>
            <person name="Jaros S."/>
            <person name="Januszkiewicz K."/>
            <person name="Wedrychowicz H."/>
        </authorList>
    </citation>
    <scope>NUCLEOTIDE SEQUENCE [LARGE SCALE GENOMIC DNA]</scope>
    <source>
        <strain evidence="11 12">GAS242</strain>
    </source>
</reference>
<comment type="similarity">
    <text evidence="8">Belongs to the MobA family.</text>
</comment>
<dbReference type="GO" id="GO:0046872">
    <property type="term" value="F:metal ion binding"/>
    <property type="evidence" value="ECO:0007669"/>
    <property type="project" value="UniProtKB-KW"/>
</dbReference>
<evidence type="ECO:0000256" key="5">
    <source>
        <dbReference type="ARBA" id="ARBA00022842"/>
    </source>
</evidence>
<evidence type="ECO:0000256" key="8">
    <source>
        <dbReference type="HAMAP-Rule" id="MF_00316"/>
    </source>
</evidence>
<keyword evidence="5 8" id="KW-0460">Magnesium</keyword>
<dbReference type="CDD" id="cd02503">
    <property type="entry name" value="MobA"/>
    <property type="match status" value="1"/>
</dbReference>
<dbReference type="HAMAP" id="MF_00316">
    <property type="entry name" value="MobA"/>
    <property type="match status" value="1"/>
</dbReference>
<dbReference type="AlphaFoldDB" id="A0A1M5H6U2"/>
<dbReference type="NCBIfam" id="TIGR02665">
    <property type="entry name" value="molyb_mobA"/>
    <property type="match status" value="1"/>
</dbReference>
<evidence type="ECO:0000256" key="7">
    <source>
        <dbReference type="ARBA" id="ARBA00023150"/>
    </source>
</evidence>
<evidence type="ECO:0000256" key="4">
    <source>
        <dbReference type="ARBA" id="ARBA00022741"/>
    </source>
</evidence>
<gene>
    <name evidence="8" type="primary">mobA</name>
    <name evidence="11" type="ORF">SAMN05444169_0622</name>
</gene>
<evidence type="ECO:0000256" key="6">
    <source>
        <dbReference type="ARBA" id="ARBA00023134"/>
    </source>
</evidence>
<organism evidence="11 12">
    <name type="scientific">Bradyrhizobium erythrophlei</name>
    <dbReference type="NCBI Taxonomy" id="1437360"/>
    <lineage>
        <taxon>Bacteria</taxon>
        <taxon>Pseudomonadati</taxon>
        <taxon>Pseudomonadota</taxon>
        <taxon>Alphaproteobacteria</taxon>
        <taxon>Hyphomicrobiales</taxon>
        <taxon>Nitrobacteraceae</taxon>
        <taxon>Bradyrhizobium</taxon>
    </lineage>
</organism>
<dbReference type="PANTHER" id="PTHR19136:SF81">
    <property type="entry name" value="MOLYBDENUM COFACTOR GUANYLYLTRANSFERASE"/>
    <property type="match status" value="1"/>
</dbReference>
<feature type="binding site" evidence="8">
    <location>
        <position position="55"/>
    </location>
    <ligand>
        <name>GTP</name>
        <dbReference type="ChEBI" id="CHEBI:37565"/>
    </ligand>
</feature>
<evidence type="ECO:0000256" key="2">
    <source>
        <dbReference type="ARBA" id="ARBA00022679"/>
    </source>
</evidence>
<feature type="binding site" evidence="8">
    <location>
        <begin position="42"/>
        <end position="44"/>
    </location>
    <ligand>
        <name>GTP</name>
        <dbReference type="ChEBI" id="CHEBI:37565"/>
    </ligand>
</feature>
<comment type="domain">
    <text evidence="8">The N-terminal domain determines nucleotide recognition and specific binding, while the C-terminal domain determines the specific binding to the target protein.</text>
</comment>
<keyword evidence="7 8" id="KW-0501">Molybdenum cofactor biosynthesis</keyword>
<feature type="compositionally biased region" description="Polar residues" evidence="9">
    <location>
        <begin position="7"/>
        <end position="28"/>
    </location>
</feature>
<accession>A0A1M5H6U2</accession>
<keyword evidence="1 8" id="KW-0963">Cytoplasm</keyword>
<feature type="region of interest" description="Disordered" evidence="9">
    <location>
        <begin position="1"/>
        <end position="37"/>
    </location>
</feature>
<comment type="subcellular location">
    <subcellularLocation>
        <location evidence="8">Cytoplasm</location>
    </subcellularLocation>
</comment>
<dbReference type="Gene3D" id="3.90.550.10">
    <property type="entry name" value="Spore Coat Polysaccharide Biosynthesis Protein SpsA, Chain A"/>
    <property type="match status" value="1"/>
</dbReference>
<name>A0A1M5H6U2_9BRAD</name>
<dbReference type="OrthoDB" id="9788394at2"/>
<sequence length="238" mass="25332">MSRKNPPVTSARATTVTNSFPPTSSDAPATSRDAPATPGVLLAGGLARRMGGGDKPMRTIGGRTILERVIARLRPQCDGLILNANGDPARFAGFGLPVIPDSVEDFPGPLAGILAGLDWTAANRPEVAWVLSAAADCPFLPRDLVARLHEARAGENAQLAVAASDGQSHPVIGLWSVALREELRHALVVEDIRKIDRWTARYRLATMTWPTTPLDPFFNANTMDDIAEAERLAALDGG</sequence>
<evidence type="ECO:0000259" key="10">
    <source>
        <dbReference type="Pfam" id="PF12804"/>
    </source>
</evidence>
<dbReference type="Pfam" id="PF12804">
    <property type="entry name" value="NTP_transf_3"/>
    <property type="match status" value="1"/>
</dbReference>
<dbReference type="EC" id="2.7.7.77" evidence="8"/>
<evidence type="ECO:0000313" key="11">
    <source>
        <dbReference type="EMBL" id="SHG11719.1"/>
    </source>
</evidence>
<evidence type="ECO:0000256" key="9">
    <source>
        <dbReference type="SAM" id="MobiDB-lite"/>
    </source>
</evidence>
<feature type="binding site" evidence="8">
    <location>
        <position position="136"/>
    </location>
    <ligand>
        <name>Mg(2+)</name>
        <dbReference type="ChEBI" id="CHEBI:18420"/>
    </ligand>
</feature>
<dbReference type="GO" id="GO:0005525">
    <property type="term" value="F:GTP binding"/>
    <property type="evidence" value="ECO:0007669"/>
    <property type="project" value="UniProtKB-UniRule"/>
</dbReference>
<comment type="cofactor">
    <cofactor evidence="8">
        <name>Mg(2+)</name>
        <dbReference type="ChEBI" id="CHEBI:18420"/>
    </cofactor>
</comment>
<protein>
    <recommendedName>
        <fullName evidence="8">Molybdenum cofactor guanylyltransferase</fullName>
        <shortName evidence="8">MoCo guanylyltransferase</shortName>
        <ecNumber evidence="8">2.7.7.77</ecNumber>
    </recommendedName>
    <alternativeName>
        <fullName evidence="8">GTP:molybdopterin guanylyltransferase</fullName>
    </alternativeName>
    <alternativeName>
        <fullName evidence="8">Mo-MPT guanylyltransferase</fullName>
    </alternativeName>
    <alternativeName>
        <fullName evidence="8">Molybdopterin guanylyltransferase</fullName>
    </alternativeName>
    <alternativeName>
        <fullName evidence="8">Molybdopterin-guanine dinucleotide synthase</fullName>
        <shortName evidence="8">MGD synthase</shortName>
    </alternativeName>
</protein>
<dbReference type="GO" id="GO:0061603">
    <property type="term" value="F:molybdenum cofactor guanylyltransferase activity"/>
    <property type="evidence" value="ECO:0007669"/>
    <property type="project" value="UniProtKB-EC"/>
</dbReference>
<evidence type="ECO:0000256" key="1">
    <source>
        <dbReference type="ARBA" id="ARBA00022490"/>
    </source>
</evidence>
<dbReference type="SUPFAM" id="SSF53448">
    <property type="entry name" value="Nucleotide-diphospho-sugar transferases"/>
    <property type="match status" value="1"/>
</dbReference>
<keyword evidence="11" id="KW-0548">Nucleotidyltransferase</keyword>
<keyword evidence="6 8" id="KW-0342">GTP-binding</keyword>
<comment type="subunit">
    <text evidence="8">Monomer.</text>
</comment>
<comment type="catalytic activity">
    <reaction evidence="8">
        <text>Mo-molybdopterin + GTP + H(+) = Mo-molybdopterin guanine dinucleotide + diphosphate</text>
        <dbReference type="Rhea" id="RHEA:34243"/>
        <dbReference type="ChEBI" id="CHEBI:15378"/>
        <dbReference type="ChEBI" id="CHEBI:33019"/>
        <dbReference type="ChEBI" id="CHEBI:37565"/>
        <dbReference type="ChEBI" id="CHEBI:71302"/>
        <dbReference type="ChEBI" id="CHEBI:71310"/>
        <dbReference type="EC" id="2.7.7.77"/>
    </reaction>
</comment>
<evidence type="ECO:0000256" key="3">
    <source>
        <dbReference type="ARBA" id="ARBA00022723"/>
    </source>
</evidence>
<feature type="binding site" evidence="8">
    <location>
        <position position="83"/>
    </location>
    <ligand>
        <name>GTP</name>
        <dbReference type="ChEBI" id="CHEBI:37565"/>
    </ligand>
</feature>